<organism evidence="1 2">
    <name type="scientific">Pseudomonas chlororaphis</name>
    <dbReference type="NCBI Taxonomy" id="587753"/>
    <lineage>
        <taxon>Bacteria</taxon>
        <taxon>Pseudomonadati</taxon>
        <taxon>Pseudomonadota</taxon>
        <taxon>Gammaproteobacteria</taxon>
        <taxon>Pseudomonadales</taxon>
        <taxon>Pseudomonadaceae</taxon>
        <taxon>Pseudomonas</taxon>
    </lineage>
</organism>
<proteinExistence type="predicted"/>
<evidence type="ECO:0000313" key="2">
    <source>
        <dbReference type="Proteomes" id="UP000035212"/>
    </source>
</evidence>
<dbReference type="EMBL" id="CP011020">
    <property type="protein sequence ID" value="AKK00348.1"/>
    <property type="molecule type" value="Genomic_DNA"/>
</dbReference>
<reference evidence="2" key="2">
    <citation type="submission" date="2015-03" db="EMBL/GenBank/DDBJ databases">
        <authorList>
            <person name="Deng P."/>
            <person name="Lu S."/>
        </authorList>
    </citation>
    <scope>NUCLEOTIDE SEQUENCE [LARGE SCALE GENOMIC DNA]</scope>
    <source>
        <strain evidence="2">UFB2</strain>
    </source>
</reference>
<dbReference type="PATRIC" id="fig|587753.11.peg.4210"/>
<gene>
    <name evidence="1" type="ORF">VM99_20560</name>
</gene>
<accession>A0A0G3GLF8</accession>
<evidence type="ECO:0000313" key="1">
    <source>
        <dbReference type="EMBL" id="AKK00348.1"/>
    </source>
</evidence>
<name>A0A0G3GLF8_9PSED</name>
<sequence length="73" mass="7813">MLIRSMSDSAISETIGQPMVFLIDEKAVVWSAGSSTASPRCVDLGDVQETKPHAFSAKPKVFLAASDLQFQLG</sequence>
<reference evidence="1 2" key="1">
    <citation type="journal article" date="2015" name="Stand. Genomic Sci.">
        <title>Complete genome of Pseudomonas chlororaphis strain UFB2, a soil bacterium with antibacterial activity against bacterial canker pathogen of tomato.</title>
        <authorList>
            <person name="Deng P."/>
            <person name="Wang X."/>
            <person name="Baird S.M."/>
            <person name="Lu S.E."/>
        </authorList>
    </citation>
    <scope>NUCLEOTIDE SEQUENCE [LARGE SCALE GENOMIC DNA]</scope>
    <source>
        <strain evidence="1 2">UFB2</strain>
    </source>
</reference>
<protein>
    <submittedName>
        <fullName evidence="1">Uncharacterized protein</fullName>
    </submittedName>
</protein>
<dbReference type="AlphaFoldDB" id="A0A0G3GLF8"/>
<dbReference type="Proteomes" id="UP000035212">
    <property type="component" value="Chromosome"/>
</dbReference>